<dbReference type="GO" id="GO:0005737">
    <property type="term" value="C:cytoplasm"/>
    <property type="evidence" value="ECO:0007669"/>
    <property type="project" value="UniProtKB-SubCell"/>
</dbReference>
<gene>
    <name evidence="19" type="ORF">WKI299_LOCUS27298</name>
</gene>
<keyword evidence="11" id="KW-0810">Translation regulation</keyword>
<dbReference type="Pfam" id="PF00014">
    <property type="entry name" value="Kunitz_BPTI"/>
    <property type="match status" value="1"/>
</dbReference>
<evidence type="ECO:0000256" key="6">
    <source>
        <dbReference type="ARBA" id="ARBA00012161"/>
    </source>
</evidence>
<evidence type="ECO:0000256" key="17">
    <source>
        <dbReference type="SAM" id="Phobius"/>
    </source>
</evidence>
<evidence type="ECO:0000256" key="14">
    <source>
        <dbReference type="ARBA" id="ARBA00023158"/>
    </source>
</evidence>
<dbReference type="InterPro" id="IPR006941">
    <property type="entry name" value="RNase_CAF1"/>
</dbReference>
<keyword evidence="9" id="KW-0479">Metal-binding</keyword>
<evidence type="ECO:0000256" key="4">
    <source>
        <dbReference type="ARBA" id="ARBA00008372"/>
    </source>
</evidence>
<evidence type="ECO:0000256" key="7">
    <source>
        <dbReference type="ARBA" id="ARBA00022490"/>
    </source>
</evidence>
<dbReference type="InterPro" id="IPR000358">
    <property type="entry name" value="RNR_small_fam"/>
</dbReference>
<dbReference type="InterPro" id="IPR036397">
    <property type="entry name" value="RNaseH_sf"/>
</dbReference>
<name>A0A816WLI6_9BILA</name>
<evidence type="ECO:0000256" key="1">
    <source>
        <dbReference type="ARBA" id="ARBA00001663"/>
    </source>
</evidence>
<comment type="similarity">
    <text evidence="4">Belongs to the CAF1 family.</text>
</comment>
<dbReference type="InterPro" id="IPR036880">
    <property type="entry name" value="Kunitz_BPTI_sf"/>
</dbReference>
<comment type="similarity">
    <text evidence="5">Belongs to the ribonucleoside diphosphate reductase small chain family.</text>
</comment>
<dbReference type="Gene3D" id="4.10.410.10">
    <property type="entry name" value="Pancreatic trypsin inhibitor Kunitz domain"/>
    <property type="match status" value="1"/>
</dbReference>
<proteinExistence type="inferred from homology"/>
<accession>A0A816WLI6</accession>
<dbReference type="InterPro" id="IPR009078">
    <property type="entry name" value="Ferritin-like_SF"/>
</dbReference>
<keyword evidence="16" id="KW-0539">Nucleus</keyword>
<evidence type="ECO:0000256" key="12">
    <source>
        <dbReference type="ARBA" id="ARBA00022884"/>
    </source>
</evidence>
<dbReference type="Pfam" id="PF00268">
    <property type="entry name" value="Ribonuc_red_sm"/>
    <property type="match status" value="1"/>
</dbReference>
<organism evidence="19 20">
    <name type="scientific">Rotaria magnacalcarata</name>
    <dbReference type="NCBI Taxonomy" id="392030"/>
    <lineage>
        <taxon>Eukaryota</taxon>
        <taxon>Metazoa</taxon>
        <taxon>Spiralia</taxon>
        <taxon>Gnathifera</taxon>
        <taxon>Rotifera</taxon>
        <taxon>Eurotatoria</taxon>
        <taxon>Bdelloidea</taxon>
        <taxon>Philodinida</taxon>
        <taxon>Philodinidae</taxon>
        <taxon>Rotaria</taxon>
    </lineage>
</organism>
<keyword evidence="14" id="KW-0943">RNA-mediated gene silencing</keyword>
<dbReference type="CDD" id="cd01049">
    <property type="entry name" value="RNRR2"/>
    <property type="match status" value="1"/>
</dbReference>
<reference evidence="19" key="1">
    <citation type="submission" date="2021-02" db="EMBL/GenBank/DDBJ databases">
        <authorList>
            <person name="Nowell W R."/>
        </authorList>
    </citation>
    <scope>NUCLEOTIDE SEQUENCE</scope>
</reference>
<dbReference type="SUPFAM" id="SSF53098">
    <property type="entry name" value="Ribonuclease H-like"/>
    <property type="match status" value="1"/>
</dbReference>
<keyword evidence="7" id="KW-0963">Cytoplasm</keyword>
<evidence type="ECO:0000256" key="5">
    <source>
        <dbReference type="ARBA" id="ARBA00009303"/>
    </source>
</evidence>
<dbReference type="PANTHER" id="PTHR23409">
    <property type="entry name" value="RIBONUCLEOSIDE-DIPHOSPHATE REDUCTASE SMALL CHAIN"/>
    <property type="match status" value="1"/>
</dbReference>
<dbReference type="SMART" id="SM00131">
    <property type="entry name" value="KU"/>
    <property type="match status" value="1"/>
</dbReference>
<dbReference type="GO" id="GO:0004535">
    <property type="term" value="F:poly(A)-specific ribonuclease activity"/>
    <property type="evidence" value="ECO:0007669"/>
    <property type="project" value="UniProtKB-EC"/>
</dbReference>
<evidence type="ECO:0000313" key="20">
    <source>
        <dbReference type="Proteomes" id="UP000663856"/>
    </source>
</evidence>
<dbReference type="AlphaFoldDB" id="A0A816WLI6"/>
<dbReference type="GO" id="GO:0016491">
    <property type="term" value="F:oxidoreductase activity"/>
    <property type="evidence" value="ECO:0007669"/>
    <property type="project" value="InterPro"/>
</dbReference>
<dbReference type="GO" id="GO:0009263">
    <property type="term" value="P:deoxyribonucleotide biosynthetic process"/>
    <property type="evidence" value="ECO:0007669"/>
    <property type="project" value="InterPro"/>
</dbReference>
<keyword evidence="8" id="KW-0678">Repressor</keyword>
<dbReference type="InterPro" id="IPR012337">
    <property type="entry name" value="RNaseH-like_sf"/>
</dbReference>
<dbReference type="Proteomes" id="UP000663856">
    <property type="component" value="Unassembled WGS sequence"/>
</dbReference>
<evidence type="ECO:0000256" key="11">
    <source>
        <dbReference type="ARBA" id="ARBA00022845"/>
    </source>
</evidence>
<evidence type="ECO:0000256" key="15">
    <source>
        <dbReference type="ARBA" id="ARBA00023163"/>
    </source>
</evidence>
<dbReference type="PANTHER" id="PTHR23409:SF18">
    <property type="entry name" value="RIBONUCLEOSIDE-DIPHOSPHATE REDUCTASE SUBUNIT M2"/>
    <property type="match status" value="1"/>
</dbReference>
<feature type="domain" description="BPTI/Kunitz inhibitor" evidence="18">
    <location>
        <begin position="346"/>
        <end position="388"/>
    </location>
</feature>
<evidence type="ECO:0000256" key="13">
    <source>
        <dbReference type="ARBA" id="ARBA00023015"/>
    </source>
</evidence>
<keyword evidence="10" id="KW-0378">Hydrolase</keyword>
<evidence type="ECO:0000256" key="8">
    <source>
        <dbReference type="ARBA" id="ARBA00022491"/>
    </source>
</evidence>
<dbReference type="PROSITE" id="PS50279">
    <property type="entry name" value="BPTI_KUNITZ_2"/>
    <property type="match status" value="1"/>
</dbReference>
<dbReference type="SUPFAM" id="SSF47240">
    <property type="entry name" value="Ferritin-like"/>
    <property type="match status" value="1"/>
</dbReference>
<dbReference type="Pfam" id="PF04857">
    <property type="entry name" value="CAF1"/>
    <property type="match status" value="2"/>
</dbReference>
<dbReference type="InterPro" id="IPR002223">
    <property type="entry name" value="Kunitz_BPTI"/>
</dbReference>
<dbReference type="GO" id="GO:0006417">
    <property type="term" value="P:regulation of translation"/>
    <property type="evidence" value="ECO:0007669"/>
    <property type="project" value="UniProtKB-KW"/>
</dbReference>
<dbReference type="InterPro" id="IPR012348">
    <property type="entry name" value="RNR-like"/>
</dbReference>
<evidence type="ECO:0000256" key="2">
    <source>
        <dbReference type="ARBA" id="ARBA00004123"/>
    </source>
</evidence>
<dbReference type="FunFam" id="3.30.420.10:FF:000005">
    <property type="entry name" value="CCR4-NOT transcription complex subunit 7"/>
    <property type="match status" value="1"/>
</dbReference>
<evidence type="ECO:0000313" key="19">
    <source>
        <dbReference type="EMBL" id="CAF2135751.1"/>
    </source>
</evidence>
<comment type="subcellular location">
    <subcellularLocation>
        <location evidence="3">Cytoplasm</location>
    </subcellularLocation>
    <subcellularLocation>
        <location evidence="2">Nucleus</location>
    </subcellularLocation>
</comment>
<keyword evidence="15" id="KW-0804">Transcription</keyword>
<dbReference type="GO" id="GO:0031047">
    <property type="term" value="P:regulatory ncRNA-mediated gene silencing"/>
    <property type="evidence" value="ECO:0007669"/>
    <property type="project" value="UniProtKB-KW"/>
</dbReference>
<keyword evidence="12" id="KW-0694">RNA-binding</keyword>
<evidence type="ECO:0000259" key="18">
    <source>
        <dbReference type="PROSITE" id="PS50279"/>
    </source>
</evidence>
<dbReference type="GO" id="GO:0046872">
    <property type="term" value="F:metal ion binding"/>
    <property type="evidence" value="ECO:0007669"/>
    <property type="project" value="UniProtKB-KW"/>
</dbReference>
<keyword evidence="17" id="KW-1133">Transmembrane helix</keyword>
<feature type="transmembrane region" description="Helical" evidence="17">
    <location>
        <begin position="205"/>
        <end position="226"/>
    </location>
</feature>
<evidence type="ECO:0000256" key="3">
    <source>
        <dbReference type="ARBA" id="ARBA00004496"/>
    </source>
</evidence>
<dbReference type="GO" id="GO:0003723">
    <property type="term" value="F:RNA binding"/>
    <property type="evidence" value="ECO:0007669"/>
    <property type="project" value="UniProtKB-KW"/>
</dbReference>
<dbReference type="Gene3D" id="1.10.620.20">
    <property type="entry name" value="Ribonucleotide Reductase, subunit A"/>
    <property type="match status" value="1"/>
</dbReference>
<keyword evidence="17" id="KW-0812">Transmembrane</keyword>
<keyword evidence="13" id="KW-0805">Transcription regulation</keyword>
<dbReference type="CDD" id="cd00109">
    <property type="entry name" value="Kunitz-type"/>
    <property type="match status" value="1"/>
</dbReference>
<dbReference type="SUPFAM" id="SSF57362">
    <property type="entry name" value="BPTI-like"/>
    <property type="match status" value="1"/>
</dbReference>
<dbReference type="EMBL" id="CAJNRF010011912">
    <property type="protein sequence ID" value="CAF2135751.1"/>
    <property type="molecule type" value="Genomic_DNA"/>
</dbReference>
<comment type="caution">
    <text evidence="19">The sequence shown here is derived from an EMBL/GenBank/DDBJ whole genome shotgun (WGS) entry which is preliminary data.</text>
</comment>
<dbReference type="Gene3D" id="3.30.420.10">
    <property type="entry name" value="Ribonuclease H-like superfamily/Ribonuclease H"/>
    <property type="match status" value="1"/>
</dbReference>
<keyword evidence="17" id="KW-0472">Membrane</keyword>
<dbReference type="GO" id="GO:0005634">
    <property type="term" value="C:nucleus"/>
    <property type="evidence" value="ECO:0007669"/>
    <property type="project" value="UniProtKB-SubCell"/>
</dbReference>
<dbReference type="InterPro" id="IPR030475">
    <property type="entry name" value="RNR_small_AS"/>
</dbReference>
<dbReference type="InterPro" id="IPR033909">
    <property type="entry name" value="RNR_small"/>
</dbReference>
<protein>
    <recommendedName>
        <fullName evidence="6">poly(A)-specific ribonuclease</fullName>
        <ecNumber evidence="6">3.1.13.4</ecNumber>
    </recommendedName>
</protein>
<dbReference type="EC" id="3.1.13.4" evidence="6"/>
<dbReference type="GO" id="GO:0004867">
    <property type="term" value="F:serine-type endopeptidase inhibitor activity"/>
    <property type="evidence" value="ECO:0007669"/>
    <property type="project" value="InterPro"/>
</dbReference>
<dbReference type="PROSITE" id="PS00368">
    <property type="entry name" value="RIBORED_SMALL"/>
    <property type="match status" value="1"/>
</dbReference>
<comment type="catalytic activity">
    <reaction evidence="1">
        <text>Exonucleolytic cleavage of poly(A) to 5'-AMP.</text>
        <dbReference type="EC" id="3.1.13.4"/>
    </reaction>
</comment>
<evidence type="ECO:0000256" key="16">
    <source>
        <dbReference type="ARBA" id="ARBA00023242"/>
    </source>
</evidence>
<evidence type="ECO:0000256" key="10">
    <source>
        <dbReference type="ARBA" id="ARBA00022801"/>
    </source>
</evidence>
<evidence type="ECO:0000256" key="9">
    <source>
        <dbReference type="ARBA" id="ARBA00022723"/>
    </source>
</evidence>
<sequence length="692" mass="79462">MRDINVSTSNGTNNIETDLSSIDTSDDDINLFENYIEQSQDVFVKTKEADEPLLRDNPSRYVLFPIKYHDVWNMYKRALASIWTCEEVDLANDTRDWLRLTPDEQYFIKHVLAFFAASDGIVGENLVEKFSSEVQIPEARCFYGFQIAIENIHSEMYSLLIDTYIKDPRERDMLFNAISTLPYVKKKADWAIRWMNEKTPFAERLVAFACVEGIFFSGSFASIFWLRERGLMPGLTFSNELISRDEGLHTDFACLLFEHIVRKPSSERIEEILRDAVNIEIEFLTDALPCSLIGMNASAMAQYIKFVADRLLVELGCSKKRNMNKVFIPLVIFFCCSLVFARPPECELTFDTGICRGMFPAVYFDSSSSQCKEFIYGGCGGNNNRFDSNFFWFHIDNDSLVPNIVIMPEEPIPLYRIKDVWAHNVEEEFRSIRKLILKYPFVAMDTEFPGIVVRPLGEFKTTAEYQYQCLKLNVDFLKIIQLGLTFMDSQGKSPPGVCSYQFNFNFNLTMDMYAQDSIELLQKSGIQFKKHEDEGIDPHLFAELLTTSGVVFMENITWLSFHAGYDFGYLLKMLTGKLLPDTENDFFDLLKIFFPTIYDVKYLMKSCKSLKGGLEEVTKQLDIERIGPQHQAGSDSLMTGLSFFRMKELFFEDSIDEGKYSGHLYGLGNSAFPTGGFVFENDPVNVIENESP</sequence>